<evidence type="ECO:0008006" key="3">
    <source>
        <dbReference type="Google" id="ProtNLM"/>
    </source>
</evidence>
<organism evidence="1 2">
    <name type="scientific">Bhargavaea ullalensis</name>
    <dbReference type="NCBI Taxonomy" id="1265685"/>
    <lineage>
        <taxon>Bacteria</taxon>
        <taxon>Bacillati</taxon>
        <taxon>Bacillota</taxon>
        <taxon>Bacilli</taxon>
        <taxon>Bacillales</taxon>
        <taxon>Caryophanaceae</taxon>
        <taxon>Bhargavaea</taxon>
    </lineage>
</organism>
<accession>A0ABV2G9G3</accession>
<keyword evidence="2" id="KW-1185">Reference proteome</keyword>
<dbReference type="Gene3D" id="3.40.50.150">
    <property type="entry name" value="Vaccinia Virus protein VP39"/>
    <property type="match status" value="1"/>
</dbReference>
<gene>
    <name evidence="1" type="ORF">ABID49_000792</name>
</gene>
<dbReference type="Pfam" id="PF04445">
    <property type="entry name" value="SAM_MT"/>
    <property type="match status" value="1"/>
</dbReference>
<reference evidence="1 2" key="1">
    <citation type="submission" date="2024-06" db="EMBL/GenBank/DDBJ databases">
        <title>Genomic Encyclopedia of Type Strains, Phase IV (KMG-IV): sequencing the most valuable type-strain genomes for metagenomic binning, comparative biology and taxonomic classification.</title>
        <authorList>
            <person name="Goeker M."/>
        </authorList>
    </citation>
    <scope>NUCLEOTIDE SEQUENCE [LARGE SCALE GENOMIC DNA]</scope>
    <source>
        <strain evidence="1 2">DSM 26128</strain>
    </source>
</reference>
<dbReference type="EMBL" id="JBEPLW010000002">
    <property type="protein sequence ID" value="MET3574910.1"/>
    <property type="molecule type" value="Genomic_DNA"/>
</dbReference>
<dbReference type="PANTHER" id="PTHR36112">
    <property type="entry name" value="RIBOSOMAL RNA SMALL SUBUNIT METHYLTRANSFERASE J"/>
    <property type="match status" value="1"/>
</dbReference>
<evidence type="ECO:0000313" key="1">
    <source>
        <dbReference type="EMBL" id="MET3574910.1"/>
    </source>
</evidence>
<proteinExistence type="predicted"/>
<dbReference type="SUPFAM" id="SSF53335">
    <property type="entry name" value="S-adenosyl-L-methionine-dependent methyltransferases"/>
    <property type="match status" value="1"/>
</dbReference>
<dbReference type="RefSeq" id="WP_354195528.1">
    <property type="nucleotide sequence ID" value="NZ_JBEPLW010000002.1"/>
</dbReference>
<name>A0ABV2G9G3_9BACL</name>
<dbReference type="InterPro" id="IPR029063">
    <property type="entry name" value="SAM-dependent_MTases_sf"/>
</dbReference>
<dbReference type="Proteomes" id="UP001549099">
    <property type="component" value="Unassembled WGS sequence"/>
</dbReference>
<evidence type="ECO:0000313" key="2">
    <source>
        <dbReference type="Proteomes" id="UP001549099"/>
    </source>
</evidence>
<dbReference type="InterPro" id="IPR007536">
    <property type="entry name" value="16SrRNA_methylTrfase_J"/>
</dbReference>
<sequence>MNRPLVTTGQHPDERSEELARRVAGELGSEFVPRKKRSVRKLMNEYGCPVVVAGKDRYEYHTDPDVQPLFFHPGLAAIRIKRLRDGGRDVMADTCGLRPGDSFLDCTLGLGTDSTVASFIVGAEGRVTGCEADPVVAYIVSQGLEGYTDSEPEVLEAMRRIEVRSEEAGEYLAGCPDNSRDIVYLDPMFEEAIEESAAFAPLRSAGVHGLPGDRLFEEARRVARRRVVIKAHFKSALFDRYGFRQIERPNTKFHYGVLEV</sequence>
<comment type="caution">
    <text evidence="1">The sequence shown here is derived from an EMBL/GenBank/DDBJ whole genome shotgun (WGS) entry which is preliminary data.</text>
</comment>
<dbReference type="PANTHER" id="PTHR36112:SF1">
    <property type="entry name" value="RIBOSOMAL RNA SMALL SUBUNIT METHYLTRANSFERASE J"/>
    <property type="match status" value="1"/>
</dbReference>
<protein>
    <recommendedName>
        <fullName evidence="3">SAM-dependent methyltransferase</fullName>
    </recommendedName>
</protein>